<accession>A0ABC9AM67</accession>
<organism evidence="1 2">
    <name type="scientific">Urochloa decumbens</name>
    <dbReference type="NCBI Taxonomy" id="240449"/>
    <lineage>
        <taxon>Eukaryota</taxon>
        <taxon>Viridiplantae</taxon>
        <taxon>Streptophyta</taxon>
        <taxon>Embryophyta</taxon>
        <taxon>Tracheophyta</taxon>
        <taxon>Spermatophyta</taxon>
        <taxon>Magnoliopsida</taxon>
        <taxon>Liliopsida</taxon>
        <taxon>Poales</taxon>
        <taxon>Poaceae</taxon>
        <taxon>PACMAD clade</taxon>
        <taxon>Panicoideae</taxon>
        <taxon>Panicodae</taxon>
        <taxon>Paniceae</taxon>
        <taxon>Melinidinae</taxon>
        <taxon>Urochloa</taxon>
    </lineage>
</organism>
<name>A0ABC9AM67_9POAL</name>
<evidence type="ECO:0000313" key="2">
    <source>
        <dbReference type="Proteomes" id="UP001497457"/>
    </source>
</evidence>
<dbReference type="Proteomes" id="UP001497457">
    <property type="component" value="Chromosome 20rd"/>
</dbReference>
<protein>
    <submittedName>
        <fullName evidence="1">Uncharacterized protein</fullName>
    </submittedName>
</protein>
<reference evidence="1" key="1">
    <citation type="submission" date="2024-10" db="EMBL/GenBank/DDBJ databases">
        <authorList>
            <person name="Ryan C."/>
        </authorList>
    </citation>
    <scope>NUCLEOTIDE SEQUENCE [LARGE SCALE GENOMIC DNA]</scope>
</reference>
<gene>
    <name evidence="1" type="ORF">URODEC1_LOCUS54942</name>
</gene>
<dbReference type="EMBL" id="OZ075130">
    <property type="protein sequence ID" value="CAL4978779.1"/>
    <property type="molecule type" value="Genomic_DNA"/>
</dbReference>
<dbReference type="PANTHER" id="PTHR18868">
    <property type="entry name" value="OS07G0665300 PROTEIN-RELATED"/>
    <property type="match status" value="1"/>
</dbReference>
<dbReference type="SUPFAM" id="SSF50494">
    <property type="entry name" value="Trypsin-like serine proteases"/>
    <property type="match status" value="2"/>
</dbReference>
<dbReference type="InterPro" id="IPR009003">
    <property type="entry name" value="Peptidase_S1_PA"/>
</dbReference>
<sequence>MLIINRSVDDFTRSLDEQQRRVDHCVTRSIEKRRTSKPGREIGYILTAPERKQKTSEGEATGSLTPGCVVDHLLGGSSGFDQDTRDLLSEEVRIKISKCVVSLFLFDGRINVLVCSGIPIESKKSSVTRILTTEKFGATYLTRRDAGRYMRIQVRDASNNVATGFLEENYLSRGITLVNVKQSLDVRAIHLNDEVEVLPGSNLVGIELVGSGEQMPRRGIMTKDSCTSEDGTELSYSTCNMSKDGDGGPLFDGDGNFVGMNLVLDNKRGLFMQRSVIIGKLKQFENAIQLLVSKMYRVRRIRRPLFELLHGKELTNQEEDLDSSGYPKPSIAADDCSMVLVNSFEDTFGDKYDSGKGVWGVFSETISEELSQSVVSLASYNGDTRFFACSGLIIKWNGCTTILTSASLVRNRCDESKIQENLRIDVLLPDQQHTEGTLQHCHLHYNVAIVSFKGSTFVAADIYGPMIYKYSEVVAVGRVFKSGVLMATRGALTRGHTERRFDCTNLFYSSCEITKAGIGGPLVDFDGKFVGMNFYYAKEGTPFLKRCSILEVLAHFEKKRSVAEADDDGYVNRWPVPKPFWCRPVKHHQNEDKGGHR</sequence>
<dbReference type="Gene3D" id="2.40.10.120">
    <property type="match status" value="1"/>
</dbReference>
<keyword evidence="2" id="KW-1185">Reference proteome</keyword>
<evidence type="ECO:0000313" key="1">
    <source>
        <dbReference type="EMBL" id="CAL4978779.1"/>
    </source>
</evidence>
<proteinExistence type="predicted"/>
<dbReference type="Pfam" id="PF13365">
    <property type="entry name" value="Trypsin_2"/>
    <property type="match status" value="1"/>
</dbReference>
<dbReference type="AlphaFoldDB" id="A0ABC9AM67"/>